<dbReference type="InterPro" id="IPR022409">
    <property type="entry name" value="PKD/Chitinase_dom"/>
</dbReference>
<sequence length="1021" mass="102972">MTFGLLPGSAYAAGATTAASASSPGNAGTALHVAQTPSLTSTAFKKFSSPASQARRVASTSGKAAARASADDSAGVTTIYAGNPQNCLGFSSDSGTGTATNPYCSIQDAVNAALPGDTISIANGYGYFYGPVVIGTSDLTLEAPNGAAIENSTAGGVPGFVLDGVDDVHVSGLSVSTYDSVALEIEGSTNVVFDSGAAFGGGGSTAVTIDGASSGITITRSQILPRYDDPADSGVRIASGASTIDLASNVFADFPSGSIVATGVDGLDVVGNTIQRSCDSAVGVSGGSTGVYIENDVFIDGTDLSPSSCPTDNLSWEPDVTVDASSASASTSDYNDFALYGSADQYGTAPYSWAGTTYATLTGFRGAVSEGVHDTPDTTTFGMLNAAGTWYNMQAVPAWNSPAVGSANASAPGAVSTDLYGRSPYNSRGAIQFEPLFPNLNETPTLTQTGPYSVTATDTGNYGPSAKDGLFTLTFNWGDGTSTTQALTIGSGSYGSPIAHTYSAYGSYTVTFTLDDNAGDKVTKTLTTVLSDPDPNLAAGLGMTGEDTSALSVAVDTATAYPAISYGLALVETYTWGDGTTSTVASSAGLTTPTSHTYKASGTYTVQVQVTDNAGDTAVNSMSVTTAGSEYTPYGPTRILDTRSGLGAPAALGSGKVLHLKVAGAGPAATPIPDDITAVVLNVTAVSPSANGFLAVYGNEDVTGASVSVPGTSNLNFFTGVNVPNLVVVPVGADGVVDFYNGSPKGSVQVLADVAGYFTQTAASAYKSITPVRILDTRKGTGTGKVAQIPANGSITLTVAGAQHGAVPASGVSAVALNLTAVDSTRNGVITAYPAGRPLPTVSNVNYLAGQTVANMAIVPLGNGQIVLHNNSSGPVDLIADAFGYYSSTVVAGGGAYLPMSAPERILDTRRSGDGPVPAGSIGYVELSSLSYVTAWVFNATVTQTTGNGFLALYPFAPQNPYVLPTTSNLNYRSSQTVPNLAIVQPGTSLDSDGYYDVGIYLGGNGTAQVILDCFGVFEDQ</sequence>
<dbReference type="PROSITE" id="PS50093">
    <property type="entry name" value="PKD"/>
    <property type="match status" value="2"/>
</dbReference>
<organism evidence="2 3">
    <name type="scientific">Actinospica durhamensis</name>
    <dbReference type="NCBI Taxonomy" id="1508375"/>
    <lineage>
        <taxon>Bacteria</taxon>
        <taxon>Bacillati</taxon>
        <taxon>Actinomycetota</taxon>
        <taxon>Actinomycetes</taxon>
        <taxon>Catenulisporales</taxon>
        <taxon>Actinospicaceae</taxon>
        <taxon>Actinospica</taxon>
    </lineage>
</organism>
<dbReference type="Gene3D" id="2.160.20.10">
    <property type="entry name" value="Single-stranded right-handed beta-helix, Pectin lyase-like"/>
    <property type="match status" value="1"/>
</dbReference>
<dbReference type="SUPFAM" id="SSF51126">
    <property type="entry name" value="Pectin lyase-like"/>
    <property type="match status" value="1"/>
</dbReference>
<feature type="domain" description="PKD" evidence="1">
    <location>
        <begin position="443"/>
        <end position="537"/>
    </location>
</feature>
<accession>A0A941IN60</accession>
<dbReference type="CDD" id="cd00146">
    <property type="entry name" value="PKD"/>
    <property type="match status" value="1"/>
</dbReference>
<evidence type="ECO:0000259" key="1">
    <source>
        <dbReference type="PROSITE" id="PS50093"/>
    </source>
</evidence>
<evidence type="ECO:0000313" key="2">
    <source>
        <dbReference type="EMBL" id="MBR7831687.1"/>
    </source>
</evidence>
<proteinExistence type="predicted"/>
<dbReference type="RefSeq" id="WP_212526217.1">
    <property type="nucleotide sequence ID" value="NZ_JAGSOG010000001.1"/>
</dbReference>
<keyword evidence="3" id="KW-1185">Reference proteome</keyword>
<dbReference type="Proteomes" id="UP000675781">
    <property type="component" value="Unassembled WGS sequence"/>
</dbReference>
<dbReference type="SUPFAM" id="SSF49299">
    <property type="entry name" value="PKD domain"/>
    <property type="match status" value="2"/>
</dbReference>
<dbReference type="InterPro" id="IPR035986">
    <property type="entry name" value="PKD_dom_sf"/>
</dbReference>
<dbReference type="Pfam" id="PF00801">
    <property type="entry name" value="PKD"/>
    <property type="match status" value="1"/>
</dbReference>
<dbReference type="SMART" id="SM00089">
    <property type="entry name" value="PKD"/>
    <property type="match status" value="2"/>
</dbReference>
<dbReference type="InterPro" id="IPR013783">
    <property type="entry name" value="Ig-like_fold"/>
</dbReference>
<name>A0A941IN60_9ACTN</name>
<dbReference type="InterPro" id="IPR000601">
    <property type="entry name" value="PKD_dom"/>
</dbReference>
<dbReference type="EMBL" id="JAGSOG010000001">
    <property type="protein sequence ID" value="MBR7831687.1"/>
    <property type="molecule type" value="Genomic_DNA"/>
</dbReference>
<protein>
    <recommendedName>
        <fullName evidence="1">PKD domain-containing protein</fullName>
    </recommendedName>
</protein>
<reference evidence="2" key="1">
    <citation type="submission" date="2021-04" db="EMBL/GenBank/DDBJ databases">
        <title>Genome based classification of Actinospica acidithermotolerans sp. nov., an actinobacterium isolated from an Indonesian hot spring.</title>
        <authorList>
            <person name="Kusuma A.B."/>
            <person name="Putra K.E."/>
            <person name="Nafisah S."/>
            <person name="Loh J."/>
            <person name="Nouioui I."/>
            <person name="Goodfellow M."/>
        </authorList>
    </citation>
    <scope>NUCLEOTIDE SEQUENCE</scope>
    <source>
        <strain evidence="2">CSCA 57</strain>
    </source>
</reference>
<dbReference type="InterPro" id="IPR011050">
    <property type="entry name" value="Pectin_lyase_fold/virulence"/>
</dbReference>
<dbReference type="Gene3D" id="2.60.40.10">
    <property type="entry name" value="Immunoglobulins"/>
    <property type="match status" value="2"/>
</dbReference>
<dbReference type="AlphaFoldDB" id="A0A941IN60"/>
<dbReference type="GO" id="GO:0005975">
    <property type="term" value="P:carbohydrate metabolic process"/>
    <property type="evidence" value="ECO:0007669"/>
    <property type="project" value="UniProtKB-ARBA"/>
</dbReference>
<evidence type="ECO:0000313" key="3">
    <source>
        <dbReference type="Proteomes" id="UP000675781"/>
    </source>
</evidence>
<feature type="domain" description="PKD" evidence="1">
    <location>
        <begin position="573"/>
        <end position="631"/>
    </location>
</feature>
<comment type="caution">
    <text evidence="2">The sequence shown here is derived from an EMBL/GenBank/DDBJ whole genome shotgun (WGS) entry which is preliminary data.</text>
</comment>
<dbReference type="InterPro" id="IPR012334">
    <property type="entry name" value="Pectin_lyas_fold"/>
</dbReference>
<gene>
    <name evidence="2" type="ORF">KDL01_00355</name>
</gene>